<feature type="compositionally biased region" description="Basic and acidic residues" evidence="1">
    <location>
        <begin position="28"/>
        <end position="37"/>
    </location>
</feature>
<dbReference type="Proteomes" id="UP000276834">
    <property type="component" value="Unassembled WGS sequence"/>
</dbReference>
<evidence type="ECO:0000256" key="1">
    <source>
        <dbReference type="SAM" id="MobiDB-lite"/>
    </source>
</evidence>
<name>A0A3L8SKH2_CHLGU</name>
<protein>
    <submittedName>
        <fullName evidence="2">Uncharacterized protein</fullName>
    </submittedName>
</protein>
<organism evidence="2 3">
    <name type="scientific">Chloebia gouldiae</name>
    <name type="common">Gouldian finch</name>
    <name type="synonym">Erythrura gouldiae</name>
    <dbReference type="NCBI Taxonomy" id="44316"/>
    <lineage>
        <taxon>Eukaryota</taxon>
        <taxon>Metazoa</taxon>
        <taxon>Chordata</taxon>
        <taxon>Craniata</taxon>
        <taxon>Vertebrata</taxon>
        <taxon>Euteleostomi</taxon>
        <taxon>Archelosauria</taxon>
        <taxon>Archosauria</taxon>
        <taxon>Dinosauria</taxon>
        <taxon>Saurischia</taxon>
        <taxon>Theropoda</taxon>
        <taxon>Coelurosauria</taxon>
        <taxon>Aves</taxon>
        <taxon>Neognathae</taxon>
        <taxon>Neoaves</taxon>
        <taxon>Telluraves</taxon>
        <taxon>Australaves</taxon>
        <taxon>Passeriformes</taxon>
        <taxon>Passeroidea</taxon>
        <taxon>Passeridae</taxon>
        <taxon>Chloebia</taxon>
    </lineage>
</organism>
<keyword evidence="3" id="KW-1185">Reference proteome</keyword>
<sequence length="81" mass="9040">MLLTRRKFPILQLRRNICSSPGLQRGETGSDGKEEKSCPWSSRLEKATGVTAQEAATEFCSPQQSSDITFLEQKFLTEDSS</sequence>
<reference evidence="2 3" key="1">
    <citation type="journal article" date="2018" name="Proc. R. Soc. B">
        <title>A non-coding region near Follistatin controls head colour polymorphism in the Gouldian finch.</title>
        <authorList>
            <person name="Toomey M.B."/>
            <person name="Marques C.I."/>
            <person name="Andrade P."/>
            <person name="Araujo P.M."/>
            <person name="Sabatino S."/>
            <person name="Gazda M.A."/>
            <person name="Afonso S."/>
            <person name="Lopes R.J."/>
            <person name="Corbo J.C."/>
            <person name="Carneiro M."/>
        </authorList>
    </citation>
    <scope>NUCLEOTIDE SEQUENCE [LARGE SCALE GENOMIC DNA]</scope>
    <source>
        <strain evidence="2">Red01</strain>
        <tissue evidence="2">Muscle</tissue>
    </source>
</reference>
<proteinExistence type="predicted"/>
<dbReference type="EMBL" id="QUSF01000017">
    <property type="protein sequence ID" value="RLW02814.1"/>
    <property type="molecule type" value="Genomic_DNA"/>
</dbReference>
<evidence type="ECO:0000313" key="3">
    <source>
        <dbReference type="Proteomes" id="UP000276834"/>
    </source>
</evidence>
<feature type="region of interest" description="Disordered" evidence="1">
    <location>
        <begin position="20"/>
        <end position="41"/>
    </location>
</feature>
<gene>
    <name evidence="2" type="ORF">DV515_00006709</name>
</gene>
<dbReference type="AlphaFoldDB" id="A0A3L8SKH2"/>
<accession>A0A3L8SKH2</accession>
<comment type="caution">
    <text evidence="2">The sequence shown here is derived from an EMBL/GenBank/DDBJ whole genome shotgun (WGS) entry which is preliminary data.</text>
</comment>
<evidence type="ECO:0000313" key="2">
    <source>
        <dbReference type="EMBL" id="RLW02814.1"/>
    </source>
</evidence>